<protein>
    <recommendedName>
        <fullName evidence="5">CBM6 domain-containing protein</fullName>
    </recommendedName>
</protein>
<dbReference type="InterPro" id="IPR013780">
    <property type="entry name" value="Glyco_hydro_b"/>
</dbReference>
<dbReference type="PROSITE" id="PS51175">
    <property type="entry name" value="CBM6"/>
    <property type="match status" value="1"/>
</dbReference>
<dbReference type="Gene3D" id="3.20.20.80">
    <property type="entry name" value="Glycosidases"/>
    <property type="match status" value="2"/>
</dbReference>
<keyword evidence="3 4" id="KW-0378">Hydrolase</keyword>
<proteinExistence type="inferred from homology"/>
<evidence type="ECO:0000256" key="4">
    <source>
        <dbReference type="RuleBase" id="RU361188"/>
    </source>
</evidence>
<dbReference type="GO" id="GO:0005576">
    <property type="term" value="C:extracellular region"/>
    <property type="evidence" value="ECO:0007669"/>
    <property type="project" value="InterPro"/>
</dbReference>
<dbReference type="GO" id="GO:0005509">
    <property type="term" value="F:calcium ion binding"/>
    <property type="evidence" value="ECO:0007669"/>
    <property type="project" value="InterPro"/>
</dbReference>
<dbReference type="InterPro" id="IPR032798">
    <property type="entry name" value="CBM_5_12_2"/>
</dbReference>
<dbReference type="GO" id="GO:0005975">
    <property type="term" value="P:carbohydrate metabolic process"/>
    <property type="evidence" value="ECO:0007669"/>
    <property type="project" value="InterPro"/>
</dbReference>
<dbReference type="SMART" id="SM00606">
    <property type="entry name" value="CBD_IV"/>
    <property type="match status" value="1"/>
</dbReference>
<dbReference type="PANTHER" id="PTHR11069">
    <property type="entry name" value="GLUCOSYLCERAMIDASE"/>
    <property type="match status" value="1"/>
</dbReference>
<keyword evidence="7" id="KW-1185">Reference proteome</keyword>
<dbReference type="Pfam" id="PF03422">
    <property type="entry name" value="CBM_6"/>
    <property type="match status" value="1"/>
</dbReference>
<comment type="similarity">
    <text evidence="1 4">Belongs to the glycosyl hydrolase 30 family.</text>
</comment>
<gene>
    <name evidence="6" type="ORF">Mag101_04975</name>
</gene>
<dbReference type="InterPro" id="IPR036573">
    <property type="entry name" value="CBM_sf_5/12"/>
</dbReference>
<dbReference type="Proteomes" id="UP000188219">
    <property type="component" value="Chromosome"/>
</dbReference>
<dbReference type="InterPro" id="IPR003610">
    <property type="entry name" value="CBM5/12"/>
</dbReference>
<dbReference type="InterPro" id="IPR033452">
    <property type="entry name" value="GH30_C"/>
</dbReference>
<dbReference type="GO" id="GO:0016020">
    <property type="term" value="C:membrane"/>
    <property type="evidence" value="ECO:0007669"/>
    <property type="project" value="GOC"/>
</dbReference>
<dbReference type="InterPro" id="IPR028974">
    <property type="entry name" value="TSP_type-3_rpt"/>
</dbReference>
<evidence type="ECO:0000313" key="6">
    <source>
        <dbReference type="EMBL" id="AQQ67065.1"/>
    </source>
</evidence>
<evidence type="ECO:0000259" key="5">
    <source>
        <dbReference type="PROSITE" id="PS51175"/>
    </source>
</evidence>
<dbReference type="GO" id="GO:0030246">
    <property type="term" value="F:carbohydrate binding"/>
    <property type="evidence" value="ECO:0007669"/>
    <property type="project" value="InterPro"/>
</dbReference>
<evidence type="ECO:0000256" key="1">
    <source>
        <dbReference type="ARBA" id="ARBA00005382"/>
    </source>
</evidence>
<accession>A0A1Q2M2V8</accession>
<feature type="domain" description="CBM6" evidence="5">
    <location>
        <begin position="707"/>
        <end position="830"/>
    </location>
</feature>
<dbReference type="AlphaFoldDB" id="A0A1Q2M2V8"/>
<reference evidence="6" key="1">
    <citation type="submission" date="2017-02" db="EMBL/GenBank/DDBJ databases">
        <title>Genome of Microbulbifer agarilyticus GP101.</title>
        <authorList>
            <person name="Jung J."/>
            <person name="Bae S.S."/>
            <person name="Baek K."/>
        </authorList>
    </citation>
    <scope>NUCLEOTIDE SEQUENCE [LARGE SCALE GENOMIC DNA]</scope>
    <source>
        <strain evidence="6">GP101</strain>
    </source>
</reference>
<dbReference type="Pfam" id="PF17189">
    <property type="entry name" value="Glyco_hydro_30C"/>
    <property type="match status" value="1"/>
</dbReference>
<dbReference type="SMART" id="SM00495">
    <property type="entry name" value="ChtBD3"/>
    <property type="match status" value="1"/>
</dbReference>
<evidence type="ECO:0000256" key="3">
    <source>
        <dbReference type="ARBA" id="ARBA00022801"/>
    </source>
</evidence>
<dbReference type="InterPro" id="IPR008979">
    <property type="entry name" value="Galactose-bd-like_sf"/>
</dbReference>
<dbReference type="InterPro" id="IPR001139">
    <property type="entry name" value="Glyco_hydro_30"/>
</dbReference>
<dbReference type="SUPFAM" id="SSF103647">
    <property type="entry name" value="TSP type-3 repeat"/>
    <property type="match status" value="2"/>
</dbReference>
<name>A0A1Q2M2V8_9GAMM</name>
<dbReference type="InterPro" id="IPR017853">
    <property type="entry name" value="GH"/>
</dbReference>
<dbReference type="InterPro" id="IPR005084">
    <property type="entry name" value="CBM6"/>
</dbReference>
<dbReference type="KEGG" id="maga:Mag101_04975"/>
<dbReference type="SUPFAM" id="SSF51445">
    <property type="entry name" value="(Trans)glycosidases"/>
    <property type="match status" value="2"/>
</dbReference>
<dbReference type="InterPro" id="IPR033453">
    <property type="entry name" value="Glyco_hydro_30_TIM-barrel"/>
</dbReference>
<dbReference type="InterPro" id="IPR006584">
    <property type="entry name" value="Cellulose-bd_IV"/>
</dbReference>
<keyword evidence="4" id="KW-0326">Glycosidase</keyword>
<evidence type="ECO:0000313" key="7">
    <source>
        <dbReference type="Proteomes" id="UP000188219"/>
    </source>
</evidence>
<dbReference type="PANTHER" id="PTHR11069:SF23">
    <property type="entry name" value="LYSOSOMAL ACID GLUCOSYLCERAMIDASE"/>
    <property type="match status" value="1"/>
</dbReference>
<dbReference type="GO" id="GO:0006680">
    <property type="term" value="P:glucosylceramide catabolic process"/>
    <property type="evidence" value="ECO:0007669"/>
    <property type="project" value="TreeGrafter"/>
</dbReference>
<dbReference type="Gene3D" id="2.10.10.20">
    <property type="entry name" value="Carbohydrate-binding module superfamily 5/12"/>
    <property type="match status" value="1"/>
</dbReference>
<dbReference type="STRING" id="260552.Mag101_04975"/>
<keyword evidence="2" id="KW-0732">Signal</keyword>
<sequence length="937" mass="101459">MLTLSALAFASLSLAEEVSVLTTQGDRGKLLHEQVLDLPFTQPAATNGFAIEIDPSQTFQSVTGLGYALTQASAAAILLLPEAEQNAFLNEMFHPQVGNNVSMVRISIGASDLSTSLYTYSDETRSQENFIPDPGKTYYIDMPAHGVRLGASGSNEDPYTAPDSPHGPDFEWKFVPAGDGLFFIDRAAGGSVPRLRTDDTNMADMQETSSDGWWEKWELTPGEGHGAYFLSLPLKGFGNHDRLHIDDNLLVRMVDNDQSAGTWESFTFTEVGSDRSFSMQGPDTLTLLPVLKKILAINPEIKVLATPWTAPLWMKTNNDWVGGALKSEHYADLANYFVQYIQAMAAEGITIWGMTPQNEPENPWNEPSMLMNAEQQYDLIENYVGPALQQAGLGHIKLLGFDHNLDHPEFPIRVAQSQYIDGSAFHLYAGEISTMSDVYHASGKDVYFTEQWTGRPEDDTPAGWAAAFDGDLAWHMETVVMGSLRNYARTVLEWNLVTSPPTTPTGCTACLGAITVEEGGQGLTRHVSYYIISQLSRFMQPGARRVASTDFSESIVNVALKNPDGTLVALVYNKSNSDQMVSVAWEDSAFEHTIAPRTAVTFRWQSDVPVADEDGDTVPDRLDQCPGTPTGVEVDSLGCPVPGDDDEDGVSNDVDLCPQTPLDAPVDGDGCSLLDDDNDGVRNPFDACPQTVGSAKNSGCPIESDSVRIQAEHWREAGEVQIEPTSDIDGGDNVGWIDAGDWMTYSIHLPASNTGRYEVSYRVASASNGGGLTLEQPGGSVEYGTLNFSATGGWQNWATVSHTVSLPANTSELAIAAISGGWNINWFEIKPVTDSSCNNDPSCLDDDNDGVVNAADQCTATAPGVTVDSKGCTVTTNQCDGITAYPYWLHADYAGGPNTHLLGGDQMTYQGNLYQANWYTNSEPGSDNSWTLIGSCQ</sequence>
<dbReference type="Pfam" id="PF14600">
    <property type="entry name" value="CBM_5_12_2"/>
    <property type="match status" value="1"/>
</dbReference>
<dbReference type="SUPFAM" id="SSF49785">
    <property type="entry name" value="Galactose-binding domain-like"/>
    <property type="match status" value="1"/>
</dbReference>
<organism evidence="6 7">
    <name type="scientific">Microbulbifer agarilyticus</name>
    <dbReference type="NCBI Taxonomy" id="260552"/>
    <lineage>
        <taxon>Bacteria</taxon>
        <taxon>Pseudomonadati</taxon>
        <taxon>Pseudomonadota</taxon>
        <taxon>Gammaproteobacteria</taxon>
        <taxon>Cellvibrionales</taxon>
        <taxon>Microbulbiferaceae</taxon>
        <taxon>Microbulbifer</taxon>
    </lineage>
</organism>
<dbReference type="CDD" id="cd04080">
    <property type="entry name" value="CBM6_cellulase-like"/>
    <property type="match status" value="1"/>
</dbReference>
<dbReference type="Pfam" id="PF02055">
    <property type="entry name" value="Glyco_hydro_30"/>
    <property type="match status" value="2"/>
</dbReference>
<dbReference type="SUPFAM" id="SSF51055">
    <property type="entry name" value="Carbohydrate binding domain"/>
    <property type="match status" value="1"/>
</dbReference>
<dbReference type="Gene3D" id="2.60.40.1180">
    <property type="entry name" value="Golgi alpha-mannosidase II"/>
    <property type="match status" value="1"/>
</dbReference>
<dbReference type="CDD" id="cd12204">
    <property type="entry name" value="CBD_like"/>
    <property type="match status" value="1"/>
</dbReference>
<evidence type="ECO:0000256" key="2">
    <source>
        <dbReference type="ARBA" id="ARBA00022729"/>
    </source>
</evidence>
<dbReference type="GO" id="GO:0004348">
    <property type="term" value="F:glucosylceramidase activity"/>
    <property type="evidence" value="ECO:0007669"/>
    <property type="project" value="InterPro"/>
</dbReference>
<dbReference type="Gene3D" id="2.60.120.260">
    <property type="entry name" value="Galactose-binding domain-like"/>
    <property type="match status" value="1"/>
</dbReference>
<dbReference type="EMBL" id="CP019650">
    <property type="protein sequence ID" value="AQQ67065.1"/>
    <property type="molecule type" value="Genomic_DNA"/>
</dbReference>